<feature type="region of interest" description="Disordered" evidence="2">
    <location>
        <begin position="337"/>
        <end position="405"/>
    </location>
</feature>
<feature type="compositionally biased region" description="Acidic residues" evidence="2">
    <location>
        <begin position="510"/>
        <end position="533"/>
    </location>
</feature>
<reference evidence="3" key="1">
    <citation type="submission" date="2023-02" db="EMBL/GenBank/DDBJ databases">
        <title>Genome of toxic invasive species Heracleum sosnowskyi carries increased number of genes despite the absence of recent whole-genome duplications.</title>
        <authorList>
            <person name="Schelkunov M."/>
            <person name="Shtratnikova V."/>
            <person name="Makarenko M."/>
            <person name="Klepikova A."/>
            <person name="Omelchenko D."/>
            <person name="Novikova G."/>
            <person name="Obukhova E."/>
            <person name="Bogdanov V."/>
            <person name="Penin A."/>
            <person name="Logacheva M."/>
        </authorList>
    </citation>
    <scope>NUCLEOTIDE SEQUENCE</scope>
    <source>
        <strain evidence="3">Hsosn_3</strain>
        <tissue evidence="3">Leaf</tissue>
    </source>
</reference>
<organism evidence="3 4">
    <name type="scientific">Heracleum sosnowskyi</name>
    <dbReference type="NCBI Taxonomy" id="360622"/>
    <lineage>
        <taxon>Eukaryota</taxon>
        <taxon>Viridiplantae</taxon>
        <taxon>Streptophyta</taxon>
        <taxon>Embryophyta</taxon>
        <taxon>Tracheophyta</taxon>
        <taxon>Spermatophyta</taxon>
        <taxon>Magnoliopsida</taxon>
        <taxon>eudicotyledons</taxon>
        <taxon>Gunneridae</taxon>
        <taxon>Pentapetalae</taxon>
        <taxon>asterids</taxon>
        <taxon>campanulids</taxon>
        <taxon>Apiales</taxon>
        <taxon>Apiaceae</taxon>
        <taxon>Apioideae</taxon>
        <taxon>apioid superclade</taxon>
        <taxon>Tordylieae</taxon>
        <taxon>Tordyliinae</taxon>
        <taxon>Heracleum</taxon>
    </lineage>
</organism>
<keyword evidence="1" id="KW-0175">Coiled coil</keyword>
<feature type="region of interest" description="Disordered" evidence="2">
    <location>
        <begin position="418"/>
        <end position="446"/>
    </location>
</feature>
<dbReference type="EMBL" id="JAUIZM010000009">
    <property type="protein sequence ID" value="KAK1366512.1"/>
    <property type="molecule type" value="Genomic_DNA"/>
</dbReference>
<feature type="coiled-coil region" evidence="1">
    <location>
        <begin position="20"/>
        <end position="47"/>
    </location>
</feature>
<protein>
    <submittedName>
        <fullName evidence="3">Uncharacterized protein</fullName>
    </submittedName>
</protein>
<evidence type="ECO:0000256" key="1">
    <source>
        <dbReference type="SAM" id="Coils"/>
    </source>
</evidence>
<evidence type="ECO:0000313" key="4">
    <source>
        <dbReference type="Proteomes" id="UP001237642"/>
    </source>
</evidence>
<sequence length="694" mass="77592">MDVVESTKIVDLGGVFERELMECKKKCADLELEMKEKSSEFESLECKFKDVVDENLAVKEEVGVWKKKYDELEKSVVENGNVEIGKEDVEGKVLKLMVENKVLECEKRKAESEVEVWKAKFEALELRVMELEGRDKDCKLVGKVKRVMGISEIGNKEVSEVGGLRDGSSVLKCSANLQAESAVRDRRDKVQSVAGLITSTQPSVEGTNNFCVSGDTLSTETPQKHLIHDDRSEQSSLPGIGTGIVYVGQVRKQLTYEEGRPSKKMAPSTPGGSKCASGGVIEISESDSEQEVKIPNVSSLESDDNKTVSTDHLGMNLNIKECASDYKIEETFLQQSNNEDMVGDKRSSPLNATRKRRRASNIVNSDSEDDNILVPERNVDTQPESVTDFQSNSSPLHGTDSGNNVHKTTLKRRLMTLGNAASTPKRKGASNIVNNDTASEDDDDDVPISKLLTNVSSVPAATSENKVPESLSRRRLASLRKIKENQLQKSSNTKRKMNTMENNYHPEILKEDEDASIEEYESESDVESMEDFIDDRSDISEKSDTSSDSENTSGDDISYGEIMSQLQRKRDSHTTKWKFEAEMLADFGKDPEMCMKAVCALYRQQTSEEQSAKGALYRNRRGFSHCDAYRGTSLAEFLTDGSGGELRKSVEELKQYSAKGIELCRELAKRYSKQLFEIYEKKEDPFFLPNKIRD</sequence>
<reference evidence="3" key="2">
    <citation type="submission" date="2023-05" db="EMBL/GenBank/DDBJ databases">
        <authorList>
            <person name="Schelkunov M.I."/>
        </authorList>
    </citation>
    <scope>NUCLEOTIDE SEQUENCE</scope>
    <source>
        <strain evidence="3">Hsosn_3</strain>
        <tissue evidence="3">Leaf</tissue>
    </source>
</reference>
<feature type="region of interest" description="Disordered" evidence="2">
    <location>
        <begin position="482"/>
        <end position="562"/>
    </location>
</feature>
<name>A0AAD8MBB1_9APIA</name>
<feature type="compositionally biased region" description="Basic and acidic residues" evidence="2">
    <location>
        <begin position="534"/>
        <end position="545"/>
    </location>
</feature>
<gene>
    <name evidence="3" type="ORF">POM88_042073</name>
</gene>
<evidence type="ECO:0000256" key="2">
    <source>
        <dbReference type="SAM" id="MobiDB-lite"/>
    </source>
</evidence>
<evidence type="ECO:0000313" key="3">
    <source>
        <dbReference type="EMBL" id="KAK1366512.1"/>
    </source>
</evidence>
<comment type="caution">
    <text evidence="3">The sequence shown here is derived from an EMBL/GenBank/DDBJ whole genome shotgun (WGS) entry which is preliminary data.</text>
</comment>
<dbReference type="PANTHER" id="PTHR34380:SF1">
    <property type="entry name" value="OS01G0221300 PROTEIN"/>
    <property type="match status" value="1"/>
</dbReference>
<dbReference type="Proteomes" id="UP001237642">
    <property type="component" value="Unassembled WGS sequence"/>
</dbReference>
<feature type="coiled-coil region" evidence="1">
    <location>
        <begin position="93"/>
        <end position="134"/>
    </location>
</feature>
<dbReference type="PANTHER" id="PTHR34380">
    <property type="entry name" value="BNAA03G12380D PROTEIN"/>
    <property type="match status" value="1"/>
</dbReference>
<proteinExistence type="predicted"/>
<feature type="compositionally biased region" description="Polar residues" evidence="2">
    <location>
        <begin position="546"/>
        <end position="555"/>
    </location>
</feature>
<feature type="compositionally biased region" description="Polar residues" evidence="2">
    <location>
        <begin position="380"/>
        <end position="405"/>
    </location>
</feature>
<dbReference type="AlphaFoldDB" id="A0AAD8MBB1"/>
<accession>A0AAD8MBB1</accession>
<keyword evidence="4" id="KW-1185">Reference proteome</keyword>